<dbReference type="NCBIfam" id="TIGR01733">
    <property type="entry name" value="AA-adenyl-dom"/>
    <property type="match status" value="2"/>
</dbReference>
<dbReference type="CDD" id="cd08955">
    <property type="entry name" value="KR_2_FAS_SDR_x"/>
    <property type="match status" value="1"/>
</dbReference>
<evidence type="ECO:0000313" key="17">
    <source>
        <dbReference type="EMBL" id="MCG4746468.1"/>
    </source>
</evidence>
<dbReference type="InterPro" id="IPR000873">
    <property type="entry name" value="AMP-dep_synth/lig_dom"/>
</dbReference>
<name>A0AAW5C2V7_9FIRM</name>
<dbReference type="NCBIfam" id="NF003417">
    <property type="entry name" value="PRK04813.1"/>
    <property type="match status" value="3"/>
</dbReference>
<keyword evidence="9" id="KW-0808">Transferase</keyword>
<dbReference type="InterPro" id="IPR010071">
    <property type="entry name" value="AA_adenyl_dom"/>
</dbReference>
<dbReference type="Pfam" id="PF08659">
    <property type="entry name" value="KR"/>
    <property type="match status" value="1"/>
</dbReference>
<dbReference type="InterPro" id="IPR049900">
    <property type="entry name" value="PKS_mFAS_DH"/>
</dbReference>
<dbReference type="Gene3D" id="3.40.50.12780">
    <property type="entry name" value="N-terminal domain of ligase-like"/>
    <property type="match status" value="1"/>
</dbReference>
<dbReference type="SUPFAM" id="SSF47336">
    <property type="entry name" value="ACP-like"/>
    <property type="match status" value="4"/>
</dbReference>
<dbReference type="SUPFAM" id="SSF52151">
    <property type="entry name" value="FabD/lysophospholipase-like"/>
    <property type="match status" value="1"/>
</dbReference>
<dbReference type="CDD" id="cd00833">
    <property type="entry name" value="PKS"/>
    <property type="match status" value="1"/>
</dbReference>
<dbReference type="InterPro" id="IPR009081">
    <property type="entry name" value="PP-bd_ACP"/>
</dbReference>
<feature type="active site" description="Proton donor; for dehydratase activity" evidence="13">
    <location>
        <position position="1185"/>
    </location>
</feature>
<dbReference type="Gene3D" id="3.40.366.10">
    <property type="entry name" value="Malonyl-Coenzyme A Acyl Carrier Protein, domain 2"/>
    <property type="match status" value="1"/>
</dbReference>
<dbReference type="InterPro" id="IPR001227">
    <property type="entry name" value="Ac_transferase_dom_sf"/>
</dbReference>
<dbReference type="InterPro" id="IPR020841">
    <property type="entry name" value="PKS_Beta-ketoAc_synthase_dom"/>
</dbReference>
<keyword evidence="7" id="KW-0597">Phosphoprotein</keyword>
<reference evidence="17" key="1">
    <citation type="submission" date="2022-01" db="EMBL/GenBank/DDBJ databases">
        <title>Collection of gut derived symbiotic bacterial strains cultured from healthy donors.</title>
        <authorList>
            <person name="Lin H."/>
            <person name="Kohout C."/>
            <person name="Waligurski E."/>
            <person name="Pamer E.G."/>
        </authorList>
    </citation>
    <scope>NUCLEOTIDE SEQUENCE</scope>
    <source>
        <strain evidence="17">DFI.6.55</strain>
    </source>
</reference>
<dbReference type="EMBL" id="JAKNGE010000015">
    <property type="protein sequence ID" value="MCG4746468.1"/>
    <property type="molecule type" value="Genomic_DNA"/>
</dbReference>
<dbReference type="InterPro" id="IPR045851">
    <property type="entry name" value="AMP-bd_C_sf"/>
</dbReference>
<dbReference type="SMART" id="SM00827">
    <property type="entry name" value="PKS_AT"/>
    <property type="match status" value="1"/>
</dbReference>
<organism evidence="17 18">
    <name type="scientific">Enterocloster aldenensis</name>
    <dbReference type="NCBI Taxonomy" id="358742"/>
    <lineage>
        <taxon>Bacteria</taxon>
        <taxon>Bacillati</taxon>
        <taxon>Bacillota</taxon>
        <taxon>Clostridia</taxon>
        <taxon>Lachnospirales</taxon>
        <taxon>Lachnospiraceae</taxon>
        <taxon>Enterocloster</taxon>
    </lineage>
</organism>
<feature type="region of interest" description="C-terminal hotdog fold" evidence="13">
    <location>
        <begin position="1127"/>
        <end position="1267"/>
    </location>
</feature>
<dbReference type="SMART" id="SM00826">
    <property type="entry name" value="PKS_DH"/>
    <property type="match status" value="1"/>
</dbReference>
<dbReference type="InterPro" id="IPR042099">
    <property type="entry name" value="ANL_N_sf"/>
</dbReference>
<dbReference type="InterPro" id="IPR014031">
    <property type="entry name" value="Ketoacyl_synth_C"/>
</dbReference>
<comment type="function">
    <text evidence="2">Involved in some intermediate steps for the synthesis of the antibiotic polyketide bacillaene which is involved in secondary metabolism.</text>
</comment>
<evidence type="ECO:0000256" key="13">
    <source>
        <dbReference type="PROSITE-ProRule" id="PRU01363"/>
    </source>
</evidence>
<feature type="region of interest" description="N-terminal hotdog fold" evidence="13">
    <location>
        <begin position="978"/>
        <end position="1111"/>
    </location>
</feature>
<dbReference type="InterPro" id="IPR014030">
    <property type="entry name" value="Ketoacyl_synth_N"/>
</dbReference>
<dbReference type="GO" id="GO:0043041">
    <property type="term" value="P:amino acid activation for nonribosomal peptide biosynthetic process"/>
    <property type="evidence" value="ECO:0007669"/>
    <property type="project" value="TreeGrafter"/>
</dbReference>
<dbReference type="SUPFAM" id="SSF52777">
    <property type="entry name" value="CoA-dependent acyltransferases"/>
    <property type="match status" value="4"/>
</dbReference>
<dbReference type="InterPro" id="IPR006162">
    <property type="entry name" value="Ppantetheine_attach_site"/>
</dbReference>
<dbReference type="Gene3D" id="3.30.70.3290">
    <property type="match status" value="1"/>
</dbReference>
<dbReference type="GO" id="GO:0006633">
    <property type="term" value="P:fatty acid biosynthetic process"/>
    <property type="evidence" value="ECO:0007669"/>
    <property type="project" value="InterPro"/>
</dbReference>
<keyword evidence="8" id="KW-0436">Ligase</keyword>
<feature type="domain" description="Ketosynthase family 3 (KS3)" evidence="15">
    <location>
        <begin position="95"/>
        <end position="521"/>
    </location>
</feature>
<dbReference type="FunFam" id="1.10.1200.10:FF:000005">
    <property type="entry name" value="Nonribosomal peptide synthetase 1"/>
    <property type="match status" value="1"/>
</dbReference>
<evidence type="ECO:0000313" key="18">
    <source>
        <dbReference type="Proteomes" id="UP001299608"/>
    </source>
</evidence>
<dbReference type="GO" id="GO:0016874">
    <property type="term" value="F:ligase activity"/>
    <property type="evidence" value="ECO:0007669"/>
    <property type="project" value="UniProtKB-KW"/>
</dbReference>
<dbReference type="PROSITE" id="PS00606">
    <property type="entry name" value="KS3_1"/>
    <property type="match status" value="1"/>
</dbReference>
<dbReference type="InterPro" id="IPR025110">
    <property type="entry name" value="AMP-bd_C"/>
</dbReference>
<dbReference type="Gene3D" id="3.40.50.980">
    <property type="match status" value="2"/>
</dbReference>
<dbReference type="PROSITE" id="PS00455">
    <property type="entry name" value="AMP_BINDING"/>
    <property type="match status" value="2"/>
</dbReference>
<dbReference type="Pfam" id="PF14765">
    <property type="entry name" value="PS-DH"/>
    <property type="match status" value="1"/>
</dbReference>
<evidence type="ECO:0000259" key="16">
    <source>
        <dbReference type="PROSITE" id="PS52019"/>
    </source>
</evidence>
<dbReference type="GO" id="GO:0005737">
    <property type="term" value="C:cytoplasm"/>
    <property type="evidence" value="ECO:0007669"/>
    <property type="project" value="TreeGrafter"/>
</dbReference>
<dbReference type="InterPro" id="IPR016036">
    <property type="entry name" value="Malonyl_transacylase_ACP-bd"/>
</dbReference>
<evidence type="ECO:0000256" key="3">
    <source>
        <dbReference type="ARBA" id="ARBA00004789"/>
    </source>
</evidence>
<dbReference type="CDD" id="cd12114">
    <property type="entry name" value="A_NRPS_TlmIV_like"/>
    <property type="match status" value="1"/>
</dbReference>
<dbReference type="PROSITE" id="PS00012">
    <property type="entry name" value="PHOSPHOPANTETHEINE"/>
    <property type="match status" value="1"/>
</dbReference>
<dbReference type="InterPro" id="IPR013217">
    <property type="entry name" value="Methyltransf_12"/>
</dbReference>
<evidence type="ECO:0000259" key="14">
    <source>
        <dbReference type="PROSITE" id="PS50075"/>
    </source>
</evidence>
<dbReference type="FunFam" id="3.40.50.980:FF:000001">
    <property type="entry name" value="Non-ribosomal peptide synthetase"/>
    <property type="match status" value="1"/>
</dbReference>
<dbReference type="CDD" id="cd02440">
    <property type="entry name" value="AdoMet_MTases"/>
    <property type="match status" value="1"/>
</dbReference>
<dbReference type="SUPFAM" id="SSF53901">
    <property type="entry name" value="Thiolase-like"/>
    <property type="match status" value="1"/>
</dbReference>
<feature type="active site" description="Proton acceptor; for dehydratase activity" evidence="13">
    <location>
        <position position="1012"/>
    </location>
</feature>
<keyword evidence="6" id="KW-0596">Phosphopantetheine</keyword>
<dbReference type="Gene3D" id="3.30.559.10">
    <property type="entry name" value="Chloramphenicol acetyltransferase-like domain"/>
    <property type="match status" value="2"/>
</dbReference>
<dbReference type="Pfam" id="PF13193">
    <property type="entry name" value="AMP-binding_C"/>
    <property type="match status" value="1"/>
</dbReference>
<evidence type="ECO:0000256" key="2">
    <source>
        <dbReference type="ARBA" id="ARBA00003299"/>
    </source>
</evidence>
<dbReference type="InterPro" id="IPR016035">
    <property type="entry name" value="Acyl_Trfase/lysoPLipase"/>
</dbReference>
<comment type="pathway">
    <text evidence="3">Antibiotic biosynthesis; bacillaene biosynthesis.</text>
</comment>
<dbReference type="SUPFAM" id="SSF51735">
    <property type="entry name" value="NAD(P)-binding Rossmann-fold domains"/>
    <property type="match status" value="2"/>
</dbReference>
<dbReference type="InterPro" id="IPR023213">
    <property type="entry name" value="CAT-like_dom_sf"/>
</dbReference>
<dbReference type="GO" id="GO:0031177">
    <property type="term" value="F:phosphopantetheine binding"/>
    <property type="evidence" value="ECO:0007669"/>
    <property type="project" value="InterPro"/>
</dbReference>
<comment type="similarity">
    <text evidence="12">In the C-terminal section; belongs to the NRP synthetase family.</text>
</comment>
<dbReference type="Pfam" id="PF00109">
    <property type="entry name" value="ketoacyl-synt"/>
    <property type="match status" value="1"/>
</dbReference>
<dbReference type="InterPro" id="IPR049552">
    <property type="entry name" value="PKS_DH_N"/>
</dbReference>
<dbReference type="InterPro" id="IPR016039">
    <property type="entry name" value="Thiolase-like"/>
</dbReference>
<sequence>MNDKKKVKEWLIDQVSRRTNLPAESIDSAKPLRTYRIYAKAFQELTKGLEELTGDCYYNTLFYDYPTIDAIADYVVGKKTCQQSEKKETDFSESREEIAVVGMACRFPGGCNSPDQLWEFLSQGRDGITEVPENRWDAQAYYDPNPKAQGKATTCFGGFLENIEMFDAAHFGITPREAKAMDVQQRIALEVCWEALEDAAELGATLNNSRTGVFLGVSLNDYTRNALNCLDEIDFYHAPNSYNSLVANRISYTFGLQGPSLAIDTACSSSLVSVHAACQSLLAGECNLALCGGVAAMTSPEITVAFSKGNLMASDGHCKTFDEAADGYVRSEGCGILVLKRLKAALLDRNRILGVIKGSAVNHCGRSNGISAPSGIAQQQLVRDALKQAGVKPNEIQYVEAHGTGTYVGDPIEVNALGQVLGEERQKDNPLIMGSIKANIGHTESAAGAAGLIKVLLMLGQKKIPKQIGFHSCNPQIKLEDIPALVPVETMEWEVPEGGIRMAGVSSFGIGGTNAHLVVREYVDKRQKDNQELLDGYKTLFLSAKKESILKELCQRFLDSVKDCSPAINDIAHTLASGRIRMPYRLAVTAKSTKSALEKLSLWLKGKTPEGVIVNKVSSNGAPEIAFMFTGQGAQFSGMGFHFYQTMPVFRQELELCEELLAGDMDIKLLDLMFEKEFQDRLQQTQYTQPCLFSFEYALAKQWIAWGVYPAVLIGHSVGEYVAACLAGVFSLSDALRLIANRAKLMQQLPQGGGMLAVSCDLIRVRSVLEKLPSDAISVAAVNSPRNTVISGDLRILERAKEAFASQGILSTSLQVSHAFHSPLMEPMLSAYDNLLQEITFYPPTISIISNVTGNIEDGNLVSTADYWRKHITSPVLFQDGVRVLDKHDIAVLLEIGPHPVLSNLAKSSLSKKETVILPSSMRGDQNGKVINESIGRLFALGFSMDGNVYPGNKISLPTYPFHGEKYWYPTARRSWKGEKLGLKSGRRVCDSCFGVIYEFEFSANSPLIRDHQIGGSYLFPGNGMVAAVCCAIQQEFPNQRFRLMDVRISEALILNHLTPGEFSVIQLCLTKGGQDEYQCRLLSCTSKKSKRNSDWRENLSCRFVVGYKALVETKEGDIGKHLKKEEDRQKTDAVYHRLKENGYSYGQNFQWIESLEDSGKEIHITLSHSMYKPDETFLQPGLLDACAQGVLAVRLNEKASFVFAGYDSFICSGKNKSVYRAVLYNLEGSQQEGYFSSDCIAYDEDGMPVFQILGLKLLQKAEEKQMVSCLSYQWEVAEQLSSGQSEERKKWLILADQKGIGDWFSQLVAVKGDSYCVVYASKSLASLNTADSDVYFINPENEEHYTTLLEKVGEVNRVIHFWSLDMSLPRADKALDFEEQIFGYGSALFLVQAYLRKTGGAYPKCWFVTQEAQRLGQEEEIQFNQTGLWGFGKVLAHECSEMWGGLVDLDHKGQQGLSKLFNLVRSDKPCTTLAAIRHGDLYALRLIEKTKLEKGNNSVQILPEKTYLIAGGSGGLGRLLTKWLVEQGANRLAIIGRNLCISTTMSLPDDVKMCYYACDVADKSQLTETMNQIKTELGPINGVFHLAGQNKDASLPAQTFHNYQDIFMGKVSGGWNLHTATLGMDLDFFVVYSSVAAWIGTKGQINYAAANASLEAIVDSRIQQGLPGTAIGWGLWNSAGMGTQLSALGKQLLTNCGIAPMEASEALTMLGEIFTSSENKLMISHLDSIPFAQHCQELLPEFITPAFEAGSSGRYEENKTIVSTPEKEMAVLVQNNSVFYEEDSVQRQILKRVGEAVWIEDYASIDIDENLLNLGLDSLIIMGLRKTLRSDFQVEIPYKDFLESRTIRKLADLVKRCMSPALDECASEHYASSDGPQLLEEPFPLTDVQYAYWVGRSGNLPLSDVSCHLYVEVDVWHLDIAELERAVNSLIRRHSMLHTVFLPNGTQQVVEVSPYSISVEDLRQLDEMQRADRLQEIRSGLSHIIHNETEGQLFKISAALLTEEKTRLLISLDLLIADGFSFPILIHDLACFYNKQENGLEPLSYTFQDYVRQEQEQRSTLDYQKAKEYWDKRAIHLPLAPSLPQVKSLQEVRHYQFHRRSQFLPRERWNQLKALASKNGLTPSGVLLACYAYVLSKWSNSDHFSLVMTLMNRQPFHSDVAKMVGDFTSLNILEVKLDKTNSFSENAASIQARFWEDMEYSSYSGIEVLREINRQKGGSETNFIPVVFTSMLAHGGQESTIILPEKPKIQLVYSISQTPQVALDFQLFEQDGGLLYLWDTVDELYEDGVLDDMFEAYQTLLADLLDCPMTWEKALPVQLPKKQKELREKLNHREGVLTESLLHEGFLHQAYSRPAALALVHNEIRLSYGQLAGMCEDICEQLMDNGVACGDLVAVALPKGWKQIVAVLATLFSGATYLPIDYNAPENRITTILNDSGSKFLITEQEFDLPEALTVKQFVIEPKDCGRFPGILPTQSSDDIAYIIYTSGSTGQPKGVAMQHKATMNTILDVNERFNIQPSDCVLALSRLNFDLSVYDIFGMLSAGGTIVLPDEEEQKDPFAWYNLLQRESVTVWNTVPALMEMLVSYIHGKGERLPSSLRLILMSGDWIPTYLPDVIRKDLPGVEVVSLGGATEAAIWSILYPIHEVNSDWNSIPYGMAMRNQEFYVLDNDQTDAPNYVPGELYIAGVGLADSYWNDPEKTSASFLYNPHNGKRMYKTGDWGRLWPDGNIEFLGRKDLQVKIHGHRIELGEVETALCRHPLVKEAIALVSEDGAGDRILSACVIPQLSFTKTQKDCGSTDQEAFSIMTPECLEITRKKHKQIDQIVLSNICNILDSFAQPFDKTESLLENILSTETIQKEWKQLIHMWIDYLMENELVKEEQGVYRRTSAWQTQKEMHATSDVTLVPMMQAIQRIAKQLPDVLVGKKETFEVFFSENNPYNSVEALSLSLPGMRELYSHMAKLVGQRARCTGRTRVLELGSRSGLGSKLILEKLQEQGIEVSYTVSDASHFLLEQAEKRLKGYPGVEFILLDLDRSLLESDIKSGSYDVILSLNALHRCKNLPFALQQLDCLLKKEGLLFTLELVKNHPLELLSSAILEKGYQGLTDDRKERHQAILDSYSWKNKLEENSFSSVFYAVNQEEEDALYANILTARTNREKLDETQLQEHLKQYLPDYMIPKIIRVAPSFPLTSNGKVDRKAMQIKITPSLARATEFKAPQTDVESRMVRIWCEMLHQDSIGVQDNFFELGGDSLSGTLMIGKIREEFGVETSLRDIFAYPTVGQLSSYMESQEQMHEEVLPLLVPDKGKRYEPFPLTDVQQAYWLGRSDVFDLGGVSTHSYFEIEAHCLNSDRLNQAFQKLIKRHDMMRVVVKERFQVILPSVPDYSIPVVDLRGWQSNLLYEELMKLRQEMSHQVLSLESWPPFDIRLVLYGEDTARLLVSFDNLIFDGSSMLALFEEWVQFYENPEREVTEIQVSFRDYVLALKEWEKTDTYKADKMYWQKKVIEIAPAPQLPLARQPQDVSSNRFARVQTVLSQTEWDNIKQRAKKYGVTPTGALLSAYALLLSRWSKTNPFTINLTLFNRMEFHPQIKEVIGDFTSMTLLGVKVEKTETFSAFSQRLQADLWEDLSHAAYGGISVIRDYTQQNRIPLGGAVMPVVFTSALGIGPIAKDGSGITRMGELLYNITQTPQVWLDHQVYENNGALVLIWDYVRQLFPQNMMEDMFGAYEALLHRLAQDETVWSNTVSIPLPQKQQETRQHYHDSSIPYRNICLYELFQEWAWKEPRRTAILSSSFSCTYGKLYNLAIHYAQILRKLGIKSNALVAVVMHKGWEQIAAALAIQMSGGAYLPIDPSVPLERLQYLMKNGGVAVGLTQPHLEEMLQQTDVQILKVEDLPFGDEPTHRISSVATGSDLAYVIYTSGSTGNPKGVAITHCAAANTIQDINQKFNVTQSDRTFLLSNLNFDLSVYDIFGPLAQGGAIVVPDASKERDPEHWFACLSKYEVTIWNSVPALMQALTDREQEIPFSLRLVLLSGDWIPLRLPDKIRSVSLNERLQIISLGGATEASIWSIYYPIGQVDSSWNSIPYGYPLGNQDIFVMDDAYQETPDYVVGHIYIGGAGLAREYWGDPQKTQNSFIVNPYTRQRLYHTGDIGRFLPNGVVEMMGREDNQVKIRGYRIELGEIEAALKGIPGIMQSAVLVTTPEKNPTLTGFVVANGLNEQDIMVAISQKLPSYMIPSRLVMLEQLPLTANGKVDRKSLTNKVPEKEIKVSLPETQAQRVLADFVCEVLQCEEVSIDEKLFDMGANSLHILLLQGKVEKTFHIKMNVVNFFEYTTIRELAEFITGNQEDTLIHRQAMKSADKRKAKAHKRTKK</sequence>
<evidence type="ECO:0000256" key="7">
    <source>
        <dbReference type="ARBA" id="ARBA00022553"/>
    </source>
</evidence>
<dbReference type="PROSITE" id="PS52019">
    <property type="entry name" value="PKS_MFAS_DH"/>
    <property type="match status" value="1"/>
</dbReference>
<dbReference type="InterPro" id="IPR029063">
    <property type="entry name" value="SAM-dependent_MTases_sf"/>
</dbReference>
<dbReference type="Gene3D" id="1.10.1200.10">
    <property type="entry name" value="ACP-like"/>
    <property type="match status" value="4"/>
</dbReference>
<dbReference type="SMART" id="SM00823">
    <property type="entry name" value="PKS_PP"/>
    <property type="match status" value="4"/>
</dbReference>
<dbReference type="InterPro" id="IPR020806">
    <property type="entry name" value="PKS_PP-bd"/>
</dbReference>
<evidence type="ECO:0000256" key="6">
    <source>
        <dbReference type="ARBA" id="ARBA00022450"/>
    </source>
</evidence>
<gene>
    <name evidence="17" type="ORF">L0N08_13685</name>
</gene>
<dbReference type="Gene3D" id="2.30.38.10">
    <property type="entry name" value="Luciferase, Domain 3"/>
    <property type="match status" value="1"/>
</dbReference>
<evidence type="ECO:0000256" key="8">
    <source>
        <dbReference type="ARBA" id="ARBA00022598"/>
    </source>
</evidence>
<feature type="domain" description="Carrier" evidence="14">
    <location>
        <begin position="4271"/>
        <end position="4346"/>
    </location>
</feature>
<dbReference type="Gene3D" id="3.40.47.10">
    <property type="match status" value="1"/>
</dbReference>
<evidence type="ECO:0000256" key="10">
    <source>
        <dbReference type="ARBA" id="ARBA00022737"/>
    </source>
</evidence>
<dbReference type="PROSITE" id="PS50075">
    <property type="entry name" value="CARRIER"/>
    <property type="match status" value="3"/>
</dbReference>
<dbReference type="Gene3D" id="3.10.129.110">
    <property type="entry name" value="Polyketide synthase dehydratase"/>
    <property type="match status" value="1"/>
</dbReference>
<dbReference type="SUPFAM" id="SSF56801">
    <property type="entry name" value="Acetyl-CoA synthetase-like"/>
    <property type="match status" value="2"/>
</dbReference>
<dbReference type="InterPro" id="IPR020845">
    <property type="entry name" value="AMP-binding_CS"/>
</dbReference>
<dbReference type="SMART" id="SM00822">
    <property type="entry name" value="PKS_KR"/>
    <property type="match status" value="1"/>
</dbReference>
<dbReference type="Pfam" id="PF16197">
    <property type="entry name" value="KAsynt_C_assoc"/>
    <property type="match status" value="1"/>
</dbReference>
<keyword evidence="11" id="KW-0045">Antibiotic biosynthesis</keyword>
<dbReference type="CDD" id="cd19535">
    <property type="entry name" value="Cyc_NRPS"/>
    <property type="match status" value="2"/>
</dbReference>
<evidence type="ECO:0000256" key="12">
    <source>
        <dbReference type="ARBA" id="ARBA00029443"/>
    </source>
</evidence>
<dbReference type="SMART" id="SM00825">
    <property type="entry name" value="PKS_KS"/>
    <property type="match status" value="1"/>
</dbReference>
<dbReference type="InterPro" id="IPR057737">
    <property type="entry name" value="Condensation_MtbB-like"/>
</dbReference>
<protein>
    <submittedName>
        <fullName evidence="17">Hybrid non-ribosomal peptide synthetase/type I polyketide synthase</fullName>
    </submittedName>
</protein>
<dbReference type="InterPro" id="IPR057326">
    <property type="entry name" value="KR_dom"/>
</dbReference>
<dbReference type="FunFam" id="3.30.559.10:FF:000023">
    <property type="entry name" value="Non-ribosomal peptide synthetase"/>
    <property type="match status" value="2"/>
</dbReference>
<evidence type="ECO:0000256" key="11">
    <source>
        <dbReference type="ARBA" id="ARBA00023194"/>
    </source>
</evidence>
<dbReference type="InterPro" id="IPR042104">
    <property type="entry name" value="PKS_dehydratase_sf"/>
</dbReference>
<dbReference type="InterPro" id="IPR001242">
    <property type="entry name" value="Condensation_dom"/>
</dbReference>
<comment type="cofactor">
    <cofactor evidence="1">
        <name>pantetheine 4'-phosphate</name>
        <dbReference type="ChEBI" id="CHEBI:47942"/>
    </cofactor>
</comment>
<dbReference type="SUPFAM" id="SSF55048">
    <property type="entry name" value="Probable ACP-binding domain of malonyl-CoA ACP transacylase"/>
    <property type="match status" value="1"/>
</dbReference>
<dbReference type="InterPro" id="IPR020807">
    <property type="entry name" value="PKS_DH"/>
</dbReference>
<dbReference type="PROSITE" id="PS52004">
    <property type="entry name" value="KS3_2"/>
    <property type="match status" value="1"/>
</dbReference>
<keyword evidence="10" id="KW-0677">Repeat</keyword>
<dbReference type="InterPro" id="IPR036736">
    <property type="entry name" value="ACP-like_sf"/>
</dbReference>
<dbReference type="SUPFAM" id="SSF53335">
    <property type="entry name" value="S-adenosyl-L-methionine-dependent methyltransferases"/>
    <property type="match status" value="1"/>
</dbReference>
<dbReference type="GO" id="GO:0017000">
    <property type="term" value="P:antibiotic biosynthetic process"/>
    <property type="evidence" value="ECO:0007669"/>
    <property type="project" value="UniProtKB-KW"/>
</dbReference>
<dbReference type="Pfam" id="PF21089">
    <property type="entry name" value="PKS_DH_N"/>
    <property type="match status" value="1"/>
</dbReference>
<dbReference type="FunFam" id="3.40.50.12780:FF:000012">
    <property type="entry name" value="Non-ribosomal peptide synthetase"/>
    <property type="match status" value="1"/>
</dbReference>
<dbReference type="InterPro" id="IPR013968">
    <property type="entry name" value="PKS_KR"/>
</dbReference>
<dbReference type="GO" id="GO:0009403">
    <property type="term" value="P:toxin biosynthetic process"/>
    <property type="evidence" value="ECO:0007669"/>
    <property type="project" value="UniProtKB-ARBA"/>
</dbReference>
<dbReference type="Gene3D" id="3.40.50.150">
    <property type="entry name" value="Vaccinia Virus protein VP39"/>
    <property type="match status" value="1"/>
</dbReference>
<dbReference type="FunFam" id="3.30.559.30:FF:000006">
    <property type="entry name" value="Yersiniabactin polyketide/non-ribosomal peptide synthetase"/>
    <property type="match status" value="2"/>
</dbReference>
<dbReference type="Pfam" id="PF00668">
    <property type="entry name" value="Condensation"/>
    <property type="match status" value="2"/>
</dbReference>
<dbReference type="PANTHER" id="PTHR45527:SF10">
    <property type="entry name" value="PYOCHELIN SYNTHASE PCHF"/>
    <property type="match status" value="1"/>
</dbReference>
<dbReference type="Pfam" id="PF00698">
    <property type="entry name" value="Acyl_transf_1"/>
    <property type="match status" value="1"/>
</dbReference>
<comment type="caution">
    <text evidence="17">The sequence shown here is derived from an EMBL/GenBank/DDBJ whole genome shotgun (WGS) entry which is preliminary data.</text>
</comment>
<dbReference type="GO" id="GO:0004315">
    <property type="term" value="F:3-oxoacyl-[acyl-carrier-protein] synthase activity"/>
    <property type="evidence" value="ECO:0007669"/>
    <property type="project" value="InterPro"/>
</dbReference>
<proteinExistence type="inferred from homology"/>
<comment type="similarity">
    <text evidence="5">Belongs to the ATP-dependent AMP-binding enzyme family.</text>
</comment>
<dbReference type="RefSeq" id="WP_074926060.1">
    <property type="nucleotide sequence ID" value="NZ_JAKNGE010000015.1"/>
</dbReference>
<dbReference type="InterPro" id="IPR036291">
    <property type="entry name" value="NAD(P)-bd_dom_sf"/>
</dbReference>
<accession>A0AAW5C2V7</accession>
<dbReference type="Gene3D" id="3.30.300.30">
    <property type="match status" value="2"/>
</dbReference>
<dbReference type="Gene3D" id="3.40.50.720">
    <property type="entry name" value="NAD(P)-binding Rossmann-like Domain"/>
    <property type="match status" value="1"/>
</dbReference>
<dbReference type="Gene3D" id="3.30.559.30">
    <property type="entry name" value="Nonribosomal peptide synthetase, condensation domain"/>
    <property type="match status" value="2"/>
</dbReference>
<dbReference type="Pfam" id="PF00501">
    <property type="entry name" value="AMP-binding"/>
    <property type="match status" value="2"/>
</dbReference>
<feature type="domain" description="Carrier" evidence="14">
    <location>
        <begin position="1781"/>
        <end position="1859"/>
    </location>
</feature>
<dbReference type="PANTHER" id="PTHR45527">
    <property type="entry name" value="NONRIBOSOMAL PEPTIDE SYNTHETASE"/>
    <property type="match status" value="1"/>
</dbReference>
<dbReference type="Pfam" id="PF00550">
    <property type="entry name" value="PP-binding"/>
    <property type="match status" value="3"/>
</dbReference>
<feature type="domain" description="PKS/mFAS DH" evidence="16">
    <location>
        <begin position="978"/>
        <end position="1267"/>
    </location>
</feature>
<dbReference type="InterPro" id="IPR032821">
    <property type="entry name" value="PKS_assoc"/>
</dbReference>
<evidence type="ECO:0000256" key="5">
    <source>
        <dbReference type="ARBA" id="ARBA00006432"/>
    </source>
</evidence>
<dbReference type="InterPro" id="IPR049551">
    <property type="entry name" value="PKS_DH_C"/>
</dbReference>
<feature type="domain" description="Carrier" evidence="14">
    <location>
        <begin position="3217"/>
        <end position="3292"/>
    </location>
</feature>
<evidence type="ECO:0000259" key="15">
    <source>
        <dbReference type="PROSITE" id="PS52004"/>
    </source>
</evidence>
<comment type="pathway">
    <text evidence="4">Siderophore biosynthesis.</text>
</comment>
<dbReference type="InterPro" id="IPR018201">
    <property type="entry name" value="Ketoacyl_synth_AS"/>
</dbReference>
<evidence type="ECO:0000256" key="1">
    <source>
        <dbReference type="ARBA" id="ARBA00001957"/>
    </source>
</evidence>
<dbReference type="FunFam" id="3.40.47.10:FF:000019">
    <property type="entry name" value="Polyketide synthase type I"/>
    <property type="match status" value="1"/>
</dbReference>
<dbReference type="Pfam" id="PF08242">
    <property type="entry name" value="Methyltransf_12"/>
    <property type="match status" value="1"/>
</dbReference>
<dbReference type="Pfam" id="PF02801">
    <property type="entry name" value="Ketoacyl-synt_C"/>
    <property type="match status" value="1"/>
</dbReference>
<evidence type="ECO:0000256" key="9">
    <source>
        <dbReference type="ARBA" id="ARBA00022679"/>
    </source>
</evidence>
<evidence type="ECO:0000256" key="4">
    <source>
        <dbReference type="ARBA" id="ARBA00004924"/>
    </source>
</evidence>
<dbReference type="InterPro" id="IPR014043">
    <property type="entry name" value="Acyl_transferase_dom"/>
</dbReference>
<dbReference type="Proteomes" id="UP001299608">
    <property type="component" value="Unassembled WGS sequence"/>
</dbReference>